<dbReference type="EMBL" id="VOEJ01000005">
    <property type="protein sequence ID" value="TWR28877.1"/>
    <property type="molecule type" value="Genomic_DNA"/>
</dbReference>
<dbReference type="InterPro" id="IPR047715">
    <property type="entry name" value="EboA_dom"/>
</dbReference>
<organism evidence="1 2">
    <name type="scientific">Mucilaginibacter pallidiroseus</name>
    <dbReference type="NCBI Taxonomy" id="2599295"/>
    <lineage>
        <taxon>Bacteria</taxon>
        <taxon>Pseudomonadati</taxon>
        <taxon>Bacteroidota</taxon>
        <taxon>Sphingobacteriia</taxon>
        <taxon>Sphingobacteriales</taxon>
        <taxon>Sphingobacteriaceae</taxon>
        <taxon>Mucilaginibacter</taxon>
    </lineage>
</organism>
<dbReference type="NCBIfam" id="NF035938">
    <property type="entry name" value="EboA_domain"/>
    <property type="match status" value="1"/>
</dbReference>
<sequence>MITEFKSDRFIALLSQILKANIPHDAYIWLNNDKNVRADAFDTAFASMPRKTGRRNLTLSADQLNDLRVLRNGLSLNNWTADRLGRVQLLMRFCLANDKDSLKIIESLFATAEMNEQIALYSAIPLLPIPKYWVKRCIEGIRSNLDPVLEAIMYGNPYPAENLDESSWNQMVLKAFFTSKRVDLIYGLKNRANPELVRMLIDYAQERRAAGREIPHGLHELIESFTDPKN</sequence>
<keyword evidence="2" id="KW-1185">Reference proteome</keyword>
<name>A0A563UBY6_9SPHI</name>
<protein>
    <recommendedName>
        <fullName evidence="3">DNA alkylation repair enzyme</fullName>
    </recommendedName>
</protein>
<reference evidence="1 2" key="1">
    <citation type="submission" date="2019-07" db="EMBL/GenBank/DDBJ databases">
        <authorList>
            <person name="Kim J."/>
        </authorList>
    </citation>
    <scope>NUCLEOTIDE SEQUENCE [LARGE SCALE GENOMIC DNA]</scope>
    <source>
        <strain evidence="2">dk17</strain>
    </source>
</reference>
<proteinExistence type="predicted"/>
<dbReference type="Proteomes" id="UP000320042">
    <property type="component" value="Unassembled WGS sequence"/>
</dbReference>
<evidence type="ECO:0000313" key="1">
    <source>
        <dbReference type="EMBL" id="TWR28877.1"/>
    </source>
</evidence>
<accession>A0A563UBY6</accession>
<evidence type="ECO:0008006" key="3">
    <source>
        <dbReference type="Google" id="ProtNLM"/>
    </source>
</evidence>
<comment type="caution">
    <text evidence="1">The sequence shown here is derived from an EMBL/GenBank/DDBJ whole genome shotgun (WGS) entry which is preliminary data.</text>
</comment>
<dbReference type="AlphaFoldDB" id="A0A563UBY6"/>
<evidence type="ECO:0000313" key="2">
    <source>
        <dbReference type="Proteomes" id="UP000320042"/>
    </source>
</evidence>
<dbReference type="RefSeq" id="WP_146382063.1">
    <property type="nucleotide sequence ID" value="NZ_VOEJ01000005.1"/>
</dbReference>
<dbReference type="OrthoDB" id="325673at2"/>
<gene>
    <name evidence="1" type="ORF">FPZ43_11440</name>
</gene>